<accession>A0A1E2RY27</accession>
<dbReference type="SUPFAM" id="SSF51283">
    <property type="entry name" value="dUTPase-like"/>
    <property type="match status" value="2"/>
</dbReference>
<dbReference type="OrthoDB" id="9807211at2"/>
<keyword evidence="4" id="KW-1185">Reference proteome</keyword>
<dbReference type="Pfam" id="PF22569">
    <property type="entry name" value="DCD_C"/>
    <property type="match status" value="1"/>
</dbReference>
<dbReference type="Gene3D" id="2.70.40.10">
    <property type="match status" value="2"/>
</dbReference>
<proteinExistence type="predicted"/>
<dbReference type="Proteomes" id="UP000095087">
    <property type="component" value="Unassembled WGS sequence"/>
</dbReference>
<evidence type="ECO:0000313" key="4">
    <source>
        <dbReference type="Proteomes" id="UP000095087"/>
    </source>
</evidence>
<dbReference type="GO" id="GO:0009394">
    <property type="term" value="P:2'-deoxyribonucleotide metabolic process"/>
    <property type="evidence" value="ECO:0007669"/>
    <property type="project" value="InterPro"/>
</dbReference>
<dbReference type="InterPro" id="IPR053811">
    <property type="entry name" value="DCD_C"/>
</dbReference>
<dbReference type="AlphaFoldDB" id="A0A1E2RY27"/>
<evidence type="ECO:0000259" key="2">
    <source>
        <dbReference type="Pfam" id="PF22569"/>
    </source>
</evidence>
<dbReference type="PATRIC" id="fig|1177755.3.peg.1801"/>
<comment type="caution">
    <text evidence="3">The sequence shown here is derived from an EMBL/GenBank/DDBJ whole genome shotgun (WGS) entry which is preliminary data.</text>
</comment>
<gene>
    <name evidence="3" type="ORF">A7A08_01795</name>
</gene>
<dbReference type="GO" id="GO:0008829">
    <property type="term" value="F:dCTP deaminase activity"/>
    <property type="evidence" value="ECO:0007669"/>
    <property type="project" value="InterPro"/>
</dbReference>
<dbReference type="Pfam" id="PF06559">
    <property type="entry name" value="DCD_N"/>
    <property type="match status" value="1"/>
</dbReference>
<reference evidence="3 4" key="1">
    <citation type="submission" date="2016-07" db="EMBL/GenBank/DDBJ databases">
        <title>Draft genome sequence of Methyloligella halotolerans C2T (VKM B-2706T=CCUG 61687T=DSM 25045T), a halotolerant polyhydroxybutyrate accumulating methylotroph.</title>
        <authorList>
            <person name="Vasilenko O.V."/>
            <person name="Doronina N.V."/>
            <person name="Poroshina M.N."/>
            <person name="Tarlachkov S.V."/>
            <person name="Trotsenko Y.A."/>
        </authorList>
    </citation>
    <scope>NUCLEOTIDE SEQUENCE [LARGE SCALE GENOMIC DNA]</scope>
    <source>
        <strain evidence="3 4">VKM B-2706</strain>
    </source>
</reference>
<dbReference type="PANTHER" id="PTHR42680:SF3">
    <property type="entry name" value="DCTP DEAMINASE"/>
    <property type="match status" value="1"/>
</dbReference>
<protein>
    <submittedName>
        <fullName evidence="3">2'-deoxycytidine 5'-triphosphate deaminase</fullName>
    </submittedName>
</protein>
<dbReference type="InterPro" id="IPR036157">
    <property type="entry name" value="dUTPase-like_sf"/>
</dbReference>
<sequence length="389" mass="42648">MQAAETIVPKPADDGKTALSRAGVLPAQALRALIKQGEIASDGEDITEAQIQPASLDLRLGRTAYRIRASFLPGAKATVREKLDQFAFHEIDLTNGAVLETGCVYLVPLQETLDLRATIAAFANPKSSTGRLDVFTRLIGDRQVSFDAIEEGYSGPLYAEICPRSFSIKVRTGSRLNQIRFRRRGSQPFQADERPGRVGDRALKELHTDLGLVEGEAAIREGLNLSINLAPASGAKLIGYRARRYAGVVDMDRIGEYAVSQFWETVEPDKDRRLVLDPHEFYILASKESVAVPPGYVAEMAPFDPLIGEYRVHYAGFFDPGFGYSEGGSPGAKAVLEVRSLDIPFILDDGQIVGRLVYDRLTEQPDTLYGQGIGSNYQGQGLKLSKHFK</sequence>
<organism evidence="3 4">
    <name type="scientific">Methyloligella halotolerans</name>
    <dbReference type="NCBI Taxonomy" id="1177755"/>
    <lineage>
        <taxon>Bacteria</taxon>
        <taxon>Pseudomonadati</taxon>
        <taxon>Pseudomonadota</taxon>
        <taxon>Alphaproteobacteria</taxon>
        <taxon>Hyphomicrobiales</taxon>
        <taxon>Hyphomicrobiaceae</taxon>
        <taxon>Methyloligella</taxon>
    </lineage>
</organism>
<name>A0A1E2RY27_9HYPH</name>
<dbReference type="STRING" id="1177755.A7A08_01795"/>
<dbReference type="NCBIfam" id="NF005734">
    <property type="entry name" value="PRK07559.1"/>
    <property type="match status" value="1"/>
</dbReference>
<feature type="domain" description="2'-deoxycytidine 5'-triphosphate deaminase N-terminal" evidence="1">
    <location>
        <begin position="22"/>
        <end position="183"/>
    </location>
</feature>
<evidence type="ECO:0000313" key="3">
    <source>
        <dbReference type="EMBL" id="ODA67052.1"/>
    </source>
</evidence>
<feature type="domain" description="2'-deoxycytidine 5'-triphosphate deaminase C-terminal" evidence="2">
    <location>
        <begin position="200"/>
        <end position="388"/>
    </location>
</feature>
<dbReference type="PANTHER" id="PTHR42680">
    <property type="entry name" value="DCTP DEAMINASE"/>
    <property type="match status" value="1"/>
</dbReference>
<dbReference type="EMBL" id="MASI01000004">
    <property type="protein sequence ID" value="ODA67052.1"/>
    <property type="molecule type" value="Genomic_DNA"/>
</dbReference>
<evidence type="ECO:0000259" key="1">
    <source>
        <dbReference type="Pfam" id="PF06559"/>
    </source>
</evidence>
<dbReference type="InterPro" id="IPR010550">
    <property type="entry name" value="DCD_N"/>
</dbReference>